<evidence type="ECO:0000313" key="3">
    <source>
        <dbReference type="Proteomes" id="UP000298602"/>
    </source>
</evidence>
<evidence type="ECO:0000313" key="2">
    <source>
        <dbReference type="EMBL" id="QCQ21371.1"/>
    </source>
</evidence>
<keyword evidence="2" id="KW-0808">Transferase</keyword>
<dbReference type="InterPro" id="IPR029044">
    <property type="entry name" value="Nucleotide-diphossugar_trans"/>
</dbReference>
<dbReference type="CDD" id="cd04196">
    <property type="entry name" value="GT_2_like_d"/>
    <property type="match status" value="1"/>
</dbReference>
<dbReference type="OrthoDB" id="9786172at2"/>
<dbReference type="SUPFAM" id="SSF53448">
    <property type="entry name" value="Nucleotide-diphospho-sugar transferases"/>
    <property type="match status" value="1"/>
</dbReference>
<dbReference type="EMBL" id="CP040098">
    <property type="protein sequence ID" value="QCQ21371.1"/>
    <property type="molecule type" value="Genomic_DNA"/>
</dbReference>
<sequence>MVVKGDGTAVWGDARVAVLISTYNGADYIREQLESVFAQSHPAERVLVRDDGSRDETLEILAQFQRRHENLRVLRGGHAGVAASYFALLAEAGDSPDYFAFGDQDDVWRPSRIGDAVKALESVGGDAPRLYFSRVEYVDRRLRPLGRSPVPVHVGFRNALVENPAIGCTQVLDRGARELLLNRLPRSAWMHDWWTYLVISALGRVVYDRRPNVCYRLHGGNAVGGRRRFFPSLTARAGRLARRSDGIFLARRQAMEFLERFGDLLSRDERATATRFVESKADFRSRLEYALRMDLRRNDSVDQVLLRLLVLANWY</sequence>
<organism evidence="2 3">
    <name type="scientific">Desulfoglaeba alkanexedens ALDC</name>
    <dbReference type="NCBI Taxonomy" id="980445"/>
    <lineage>
        <taxon>Bacteria</taxon>
        <taxon>Pseudomonadati</taxon>
        <taxon>Thermodesulfobacteriota</taxon>
        <taxon>Syntrophobacteria</taxon>
        <taxon>Syntrophobacterales</taxon>
        <taxon>Syntrophobacteraceae</taxon>
        <taxon>Desulfoglaeba</taxon>
    </lineage>
</organism>
<dbReference type="Proteomes" id="UP000298602">
    <property type="component" value="Chromosome"/>
</dbReference>
<reference evidence="2 3" key="1">
    <citation type="submission" date="2019-05" db="EMBL/GenBank/DDBJ databases">
        <title>The Complete Genome Sequence of the n-alkane-degrading Desulfoglaeba alkanexedens ALDC reveals multiple alkylsuccinate synthase gene clusters.</title>
        <authorList>
            <person name="Callaghan A.V."/>
            <person name="Davidova I.A."/>
            <person name="Duncan K.E."/>
            <person name="Morris B."/>
            <person name="McInerney M.J."/>
        </authorList>
    </citation>
    <scope>NUCLEOTIDE SEQUENCE [LARGE SCALE GENOMIC DNA]</scope>
    <source>
        <strain evidence="2 3">ALDC</strain>
    </source>
</reference>
<proteinExistence type="predicted"/>
<dbReference type="AlphaFoldDB" id="A0A4V1ERE6"/>
<dbReference type="PANTHER" id="PTHR43685:SF2">
    <property type="entry name" value="GLYCOSYLTRANSFERASE 2-LIKE DOMAIN-CONTAINING PROTEIN"/>
    <property type="match status" value="1"/>
</dbReference>
<dbReference type="RefSeq" id="WP_137423340.1">
    <property type="nucleotide sequence ID" value="NZ_CP040098.1"/>
</dbReference>
<accession>A0A4V1ERE6</accession>
<feature type="domain" description="Glycosyltransferase 2-like" evidence="1">
    <location>
        <begin position="18"/>
        <end position="122"/>
    </location>
</feature>
<dbReference type="PANTHER" id="PTHR43685">
    <property type="entry name" value="GLYCOSYLTRANSFERASE"/>
    <property type="match status" value="1"/>
</dbReference>
<dbReference type="GO" id="GO:0016740">
    <property type="term" value="F:transferase activity"/>
    <property type="evidence" value="ECO:0007669"/>
    <property type="project" value="UniProtKB-KW"/>
</dbReference>
<gene>
    <name evidence="2" type="ORF">FDQ92_03760</name>
</gene>
<reference evidence="2 3" key="2">
    <citation type="submission" date="2019-05" db="EMBL/GenBank/DDBJ databases">
        <authorList>
            <person name="Suflita J.M."/>
            <person name="Marks C.R."/>
        </authorList>
    </citation>
    <scope>NUCLEOTIDE SEQUENCE [LARGE SCALE GENOMIC DNA]</scope>
    <source>
        <strain evidence="2 3">ALDC</strain>
    </source>
</reference>
<name>A0A4V1ERE6_9BACT</name>
<dbReference type="InterPro" id="IPR001173">
    <property type="entry name" value="Glyco_trans_2-like"/>
</dbReference>
<dbReference type="Pfam" id="PF00535">
    <property type="entry name" value="Glycos_transf_2"/>
    <property type="match status" value="1"/>
</dbReference>
<dbReference type="InterPro" id="IPR050834">
    <property type="entry name" value="Glycosyltransf_2"/>
</dbReference>
<dbReference type="Gene3D" id="3.90.550.10">
    <property type="entry name" value="Spore Coat Polysaccharide Biosynthesis Protein SpsA, Chain A"/>
    <property type="match status" value="1"/>
</dbReference>
<evidence type="ECO:0000259" key="1">
    <source>
        <dbReference type="Pfam" id="PF00535"/>
    </source>
</evidence>
<dbReference type="KEGG" id="dax:FDQ92_03760"/>
<keyword evidence="3" id="KW-1185">Reference proteome</keyword>
<protein>
    <submittedName>
        <fullName evidence="2">Glycosyltransferase family 2 protein</fullName>
    </submittedName>
</protein>